<dbReference type="OrthoDB" id="9808687at2"/>
<dbReference type="RefSeq" id="WP_006929968.1">
    <property type="nucleotide sequence ID" value="NZ_CM001402.1"/>
</dbReference>
<dbReference type="HOGENOM" id="CLU_073603_0_0_0"/>
<dbReference type="InterPro" id="IPR038740">
    <property type="entry name" value="BioF2-like_GNAT_dom"/>
</dbReference>
<dbReference type="PaxDb" id="880073-Calab_3006"/>
<dbReference type="InParanoid" id="H1XT45"/>
<evidence type="ECO:0000313" key="5">
    <source>
        <dbReference type="Proteomes" id="UP000183868"/>
    </source>
</evidence>
<dbReference type="STRING" id="880073.Cabys_1874"/>
<evidence type="ECO:0000259" key="1">
    <source>
        <dbReference type="Pfam" id="PF13480"/>
    </source>
</evidence>
<dbReference type="InterPro" id="IPR050644">
    <property type="entry name" value="PG_Glycine_Bridge_Synth"/>
</dbReference>
<dbReference type="PANTHER" id="PTHR36174">
    <property type="entry name" value="LIPID II:GLYCINE GLYCYLTRANSFERASE"/>
    <property type="match status" value="1"/>
</dbReference>
<dbReference type="InterPro" id="IPR016181">
    <property type="entry name" value="Acyl_CoA_acyltransferase"/>
</dbReference>
<dbReference type="AlphaFoldDB" id="H1XT45"/>
<gene>
    <name evidence="2" type="ORF">Cabys_1874</name>
    <name evidence="3" type="ORF">Calab_3006</name>
</gene>
<feature type="domain" description="BioF2-like acetyltransferase" evidence="1">
    <location>
        <begin position="166"/>
        <end position="289"/>
    </location>
</feature>
<dbReference type="Pfam" id="PF13480">
    <property type="entry name" value="Acetyltransf_6"/>
    <property type="match status" value="1"/>
</dbReference>
<organism evidence="3 4">
    <name type="scientific">Caldithrix abyssi DSM 13497</name>
    <dbReference type="NCBI Taxonomy" id="880073"/>
    <lineage>
        <taxon>Bacteria</taxon>
        <taxon>Pseudomonadati</taxon>
        <taxon>Calditrichota</taxon>
        <taxon>Calditrichia</taxon>
        <taxon>Calditrichales</taxon>
        <taxon>Calditrichaceae</taxon>
        <taxon>Caldithrix</taxon>
    </lineage>
</organism>
<evidence type="ECO:0000313" key="4">
    <source>
        <dbReference type="Proteomes" id="UP000004671"/>
    </source>
</evidence>
<sequence>MSLTISRFTKEDESWWDDYIWQADNGTIFHTRRFLSYHPQGRFVDHSLIFKRKNSIRAVLPAIEMEMDKDRVLYSHRGASYGGFVYRDMGIAEAFEVVEALKKYARENGFTRILITLPPLVYMNRYSNYIDFAMLQNGFRYLKREISSVVQLPSHPDQVLSLFKSEARTATRKSIKSGIEIRLSDDYDTYYEILKQNLKLRHNVTPTHTLPELKKLAQLFPDRIHLWAAYLGEQMIAGVVNFICTPRVVLAFYISDNKEFQQYRSVNNLFYHIFQWAVQEGFQFYDFGIFTVNMDPNWGLGKFKENFGARGLFRDSFELLMWSPQNP</sequence>
<dbReference type="KEGG" id="caby:Cabys_1874"/>
<protein>
    <submittedName>
        <fullName evidence="2">Acetyltransferase (GNAT) domain-containing protein</fullName>
    </submittedName>
</protein>
<evidence type="ECO:0000313" key="3">
    <source>
        <dbReference type="EMBL" id="EHO42612.1"/>
    </source>
</evidence>
<name>H1XT45_CALAY</name>
<dbReference type="Gene3D" id="3.40.630.30">
    <property type="match status" value="1"/>
</dbReference>
<accession>H1XT45</accession>
<evidence type="ECO:0000313" key="2">
    <source>
        <dbReference type="EMBL" id="APF18623.1"/>
    </source>
</evidence>
<reference evidence="3 4" key="1">
    <citation type="submission" date="2011-09" db="EMBL/GenBank/DDBJ databases">
        <title>The permanent draft genome of Caldithrix abyssi DSM 13497.</title>
        <authorList>
            <consortium name="US DOE Joint Genome Institute (JGI-PGF)"/>
            <person name="Lucas S."/>
            <person name="Han J."/>
            <person name="Lapidus A."/>
            <person name="Bruce D."/>
            <person name="Goodwin L."/>
            <person name="Pitluck S."/>
            <person name="Peters L."/>
            <person name="Kyrpides N."/>
            <person name="Mavromatis K."/>
            <person name="Ivanova N."/>
            <person name="Mikhailova N."/>
            <person name="Chertkov O."/>
            <person name="Detter J.C."/>
            <person name="Tapia R."/>
            <person name="Han C."/>
            <person name="Land M."/>
            <person name="Hauser L."/>
            <person name="Markowitz V."/>
            <person name="Cheng J.-F."/>
            <person name="Hugenholtz P."/>
            <person name="Woyke T."/>
            <person name="Wu D."/>
            <person name="Spring S."/>
            <person name="Brambilla E."/>
            <person name="Klenk H.-P."/>
            <person name="Eisen J.A."/>
        </authorList>
    </citation>
    <scope>NUCLEOTIDE SEQUENCE [LARGE SCALE GENOMIC DNA]</scope>
    <source>
        <strain evidence="3 4">DSM 13497</strain>
    </source>
</reference>
<keyword evidence="2" id="KW-0808">Transferase</keyword>
<dbReference type="SUPFAM" id="SSF55729">
    <property type="entry name" value="Acyl-CoA N-acyltransferases (Nat)"/>
    <property type="match status" value="1"/>
</dbReference>
<reference evidence="2 5" key="2">
    <citation type="submission" date="2016-11" db="EMBL/GenBank/DDBJ databases">
        <title>Genomic analysis of Caldithrix abyssi and proposal of a novel bacterial phylum Caldithrichaeota.</title>
        <authorList>
            <person name="Kublanov I."/>
            <person name="Sigalova O."/>
            <person name="Gavrilov S."/>
            <person name="Lebedinsky A."/>
            <person name="Ivanova N."/>
            <person name="Daum C."/>
            <person name="Reddy T."/>
            <person name="Klenk H.P."/>
            <person name="Goker M."/>
            <person name="Reva O."/>
            <person name="Miroshnichenko M."/>
            <person name="Kyprides N."/>
            <person name="Woyke T."/>
            <person name="Gelfand M."/>
        </authorList>
    </citation>
    <scope>NUCLEOTIDE SEQUENCE [LARGE SCALE GENOMIC DNA]</scope>
    <source>
        <strain evidence="2 5">LF13</strain>
    </source>
</reference>
<dbReference type="Proteomes" id="UP000004671">
    <property type="component" value="Chromosome"/>
</dbReference>
<dbReference type="Proteomes" id="UP000183868">
    <property type="component" value="Chromosome"/>
</dbReference>
<proteinExistence type="predicted"/>
<dbReference type="GO" id="GO:0016740">
    <property type="term" value="F:transferase activity"/>
    <property type="evidence" value="ECO:0007669"/>
    <property type="project" value="UniProtKB-KW"/>
</dbReference>
<dbReference type="EMBL" id="CM001402">
    <property type="protein sequence ID" value="EHO42612.1"/>
    <property type="molecule type" value="Genomic_DNA"/>
</dbReference>
<keyword evidence="4" id="KW-1185">Reference proteome</keyword>
<dbReference type="EMBL" id="CP018099">
    <property type="protein sequence ID" value="APF18623.1"/>
    <property type="molecule type" value="Genomic_DNA"/>
</dbReference>
<dbReference type="PANTHER" id="PTHR36174:SF1">
    <property type="entry name" value="LIPID II:GLYCINE GLYCYLTRANSFERASE"/>
    <property type="match status" value="1"/>
</dbReference>
<dbReference type="eggNOG" id="COG3146">
    <property type="taxonomic scope" value="Bacteria"/>
</dbReference>